<accession>A0A421DJG5</accession>
<dbReference type="Proteomes" id="UP000285648">
    <property type="component" value="Unassembled WGS sequence"/>
</dbReference>
<keyword evidence="1" id="KW-0812">Transmembrane</keyword>
<evidence type="ECO:0000313" key="3">
    <source>
        <dbReference type="Proteomes" id="UP000285648"/>
    </source>
</evidence>
<evidence type="ECO:0000313" key="2">
    <source>
        <dbReference type="EMBL" id="RLM18325.1"/>
    </source>
</evidence>
<dbReference type="OrthoDB" id="8779206at2"/>
<evidence type="ECO:0000256" key="1">
    <source>
        <dbReference type="SAM" id="Phobius"/>
    </source>
</evidence>
<keyword evidence="1" id="KW-0472">Membrane</keyword>
<name>A0A421DJG5_9GAMM</name>
<keyword evidence="1" id="KW-1133">Transmembrane helix</keyword>
<feature type="transmembrane region" description="Helical" evidence="1">
    <location>
        <begin position="40"/>
        <end position="59"/>
    </location>
</feature>
<dbReference type="AlphaFoldDB" id="A0A421DJG5"/>
<reference evidence="2 3" key="1">
    <citation type="submission" date="2016-09" db="EMBL/GenBank/DDBJ databases">
        <authorList>
            <person name="Doonan J."/>
            <person name="Pachebat J.A."/>
            <person name="Golyshin P.N."/>
            <person name="Denman S."/>
            <person name="Mcdonald J.E."/>
        </authorList>
    </citation>
    <scope>NUCLEOTIDE SEQUENCE [LARGE SCALE GENOMIC DNA]</scope>
    <source>
        <strain evidence="2 3">NCPPB 3934</strain>
    </source>
</reference>
<keyword evidence="3" id="KW-1185">Reference proteome</keyword>
<dbReference type="RefSeq" id="WP_121576607.1">
    <property type="nucleotide sequence ID" value="NZ_MJLZ01000070.1"/>
</dbReference>
<proteinExistence type="predicted"/>
<feature type="transmembrane region" description="Helical" evidence="1">
    <location>
        <begin position="15"/>
        <end position="33"/>
    </location>
</feature>
<dbReference type="EMBL" id="MJLZ01000070">
    <property type="protein sequence ID" value="RLM18325.1"/>
    <property type="molecule type" value="Genomic_DNA"/>
</dbReference>
<protein>
    <submittedName>
        <fullName evidence="2">Uncharacterized protein</fullName>
    </submittedName>
</protein>
<sequence length="120" mass="13811">MDLFRKTLGGLKGSYYIRHFIFGALISAFFIYISMQNPNGLKAGNIIFFIINAILYPYARFVYEQIIGFIMGENVFFINAIVMLTVKVITMALCWAFSIFIAPLGLVYLYYYHSKAEKES</sequence>
<organism evidence="2 3">
    <name type="scientific">Brenneria alni</name>
    <dbReference type="NCBI Taxonomy" id="71656"/>
    <lineage>
        <taxon>Bacteria</taxon>
        <taxon>Pseudomonadati</taxon>
        <taxon>Pseudomonadota</taxon>
        <taxon>Gammaproteobacteria</taxon>
        <taxon>Enterobacterales</taxon>
        <taxon>Pectobacteriaceae</taxon>
        <taxon>Brenneria</taxon>
    </lineage>
</organism>
<comment type="caution">
    <text evidence="2">The sequence shown here is derived from an EMBL/GenBank/DDBJ whole genome shotgun (WGS) entry which is preliminary data.</text>
</comment>
<feature type="transmembrane region" description="Helical" evidence="1">
    <location>
        <begin position="93"/>
        <end position="111"/>
    </location>
</feature>
<gene>
    <name evidence="2" type="ORF">BIY29_18480</name>
</gene>